<dbReference type="AlphaFoldDB" id="A0A1A0VNM8"/>
<organism evidence="1 2">
    <name type="scientific">Mycolicibacterium peregrinum</name>
    <name type="common">Mycobacterium peregrinum</name>
    <dbReference type="NCBI Taxonomy" id="43304"/>
    <lineage>
        <taxon>Bacteria</taxon>
        <taxon>Bacillati</taxon>
        <taxon>Actinomycetota</taxon>
        <taxon>Actinomycetes</taxon>
        <taxon>Mycobacteriales</taxon>
        <taxon>Mycobacteriaceae</taxon>
        <taxon>Mycolicibacterium</taxon>
    </lineage>
</organism>
<dbReference type="EMBL" id="LZSY01000153">
    <property type="protein sequence ID" value="OBB84862.1"/>
    <property type="molecule type" value="Genomic_DNA"/>
</dbReference>
<reference evidence="2" key="1">
    <citation type="submission" date="2016-06" db="EMBL/GenBank/DDBJ databases">
        <authorList>
            <person name="Sutton G."/>
            <person name="Brinkac L."/>
            <person name="Sanka R."/>
            <person name="Adams M."/>
            <person name="Lau E."/>
            <person name="Mehaffy C."/>
            <person name="Tameris M."/>
            <person name="Hatherill M."/>
            <person name="Hanekom W."/>
            <person name="Mahomed H."/>
            <person name="Mcshane H."/>
        </authorList>
    </citation>
    <scope>NUCLEOTIDE SEQUENCE [LARGE SCALE GENOMIC DNA]</scope>
    <source>
        <strain evidence="2">852002-10433_SCH5171157</strain>
    </source>
</reference>
<accession>A0A1A0VNM8</accession>
<comment type="caution">
    <text evidence="1">The sequence shown here is derived from an EMBL/GenBank/DDBJ whole genome shotgun (WGS) entry which is preliminary data.</text>
</comment>
<evidence type="ECO:0000313" key="1">
    <source>
        <dbReference type="EMBL" id="OBB84862.1"/>
    </source>
</evidence>
<gene>
    <name evidence="1" type="ORF">A5779_04845</name>
</gene>
<name>A0A1A0VNM8_MYCPR</name>
<proteinExistence type="predicted"/>
<protein>
    <submittedName>
        <fullName evidence="1">Uncharacterized protein</fullName>
    </submittedName>
</protein>
<sequence>MRPWLEGKALYAQYDAFPGRSEVLSLRSQNIFGYFIPRKSMVWNGKTLHDMVDPVSRFLVEQRTAQCAVDLKSDLLVSATGLEDGGYLTGYLACKRFVSLCQTASSVAKDSDFAIDYLHHYLLNDWHFAELLLKESPDPETAVEVVADYVIARLNLIESSKFRRIIDNELHAYEEATSGPLKTGDEILAPSGRAIGSFFSNADTCLAAFDYFQDWLEWAHMRGGVTGALLNPRSFFRLGSVGGTLSIDELGVLNIDCADAIGTWKIGAKTDLGQCESVEAEMHLMLMPTMSIQLISFTADGRCIWADLPKSLRGTQVERTVRDMIFATASQQQKIRERRSVLASAMVDSGKFLNDVVAEHRARVMQSFNSFSTRHVLRPGHQLSKEADRKLQKSGLWDLVGRDPVAVRTLAFLGVLGSCSDDATRKPQVREDVRHDLAARFGADLRIDYLNEIENRAKLSGFTVLKKWRDQYWSIV</sequence>
<evidence type="ECO:0000313" key="2">
    <source>
        <dbReference type="Proteomes" id="UP000094008"/>
    </source>
</evidence>
<dbReference type="Proteomes" id="UP000094008">
    <property type="component" value="Unassembled WGS sequence"/>
</dbReference>